<proteinExistence type="predicted"/>
<feature type="transmembrane region" description="Helical" evidence="1">
    <location>
        <begin position="6"/>
        <end position="28"/>
    </location>
</feature>
<keyword evidence="1" id="KW-0812">Transmembrane</keyword>
<dbReference type="RefSeq" id="WP_323869440.1">
    <property type="nucleotide sequence ID" value="NZ_JACXBF010000415.1"/>
</dbReference>
<evidence type="ECO:0000313" key="2">
    <source>
        <dbReference type="EMBL" id="MBD2801911.1"/>
    </source>
</evidence>
<gene>
    <name evidence="2" type="ORF">ID854_16085</name>
</gene>
<reference evidence="2" key="2">
    <citation type="journal article" date="2024" name="Toxins">
        <title>Genome Sequence Analysis of Native Xenorhabdus Strains Isolated from Entomopathogenic Nematodes in Argentina.</title>
        <authorList>
            <person name="Palma L."/>
            <person name="Frizzo L."/>
            <person name="Kaiser S."/>
            <person name="Berry C."/>
            <person name="Caballero P."/>
            <person name="Bode H.B."/>
            <person name="Del Valle E.E."/>
        </authorList>
    </citation>
    <scope>NUCLEOTIDE SEQUENCE</scope>
    <source>
        <strain evidence="2">M</strain>
    </source>
</reference>
<organism evidence="2">
    <name type="scientific">Xenorhabdus szentirmaii</name>
    <dbReference type="NCBI Taxonomy" id="290112"/>
    <lineage>
        <taxon>Bacteria</taxon>
        <taxon>Pseudomonadati</taxon>
        <taxon>Pseudomonadota</taxon>
        <taxon>Gammaproteobacteria</taxon>
        <taxon>Enterobacterales</taxon>
        <taxon>Morganellaceae</taxon>
        <taxon>Xenorhabdus</taxon>
    </lineage>
</organism>
<dbReference type="Proteomes" id="UP001193920">
    <property type="component" value="Unassembled WGS sequence"/>
</dbReference>
<dbReference type="EMBL" id="JACXBF010000415">
    <property type="protein sequence ID" value="MBD2801911.1"/>
    <property type="molecule type" value="Genomic_DNA"/>
</dbReference>
<sequence>MTITEAVGHVMAFPNIIFLLITAAYFRVKVSSACQLQRQHKKIPSLRAESTALGNTYYVWRLAHKKNQAPIDA</sequence>
<comment type="caution">
    <text evidence="2">The sequence shown here is derived from an EMBL/GenBank/DDBJ whole genome shotgun (WGS) entry which is preliminary data.</text>
</comment>
<reference evidence="2" key="1">
    <citation type="submission" date="2020-09" db="EMBL/GenBank/DDBJ databases">
        <authorList>
            <person name="Palma L."/>
            <person name="Caballero P."/>
            <person name="Berry C."/>
            <person name="Del Valle E."/>
        </authorList>
    </citation>
    <scope>NUCLEOTIDE SEQUENCE</scope>
    <source>
        <strain evidence="2">M</strain>
    </source>
</reference>
<accession>A0AAW3YWK2</accession>
<keyword evidence="1" id="KW-0472">Membrane</keyword>
<name>A0AAW3YWK2_9GAMM</name>
<evidence type="ECO:0000256" key="1">
    <source>
        <dbReference type="SAM" id="Phobius"/>
    </source>
</evidence>
<protein>
    <submittedName>
        <fullName evidence="2">Uncharacterized protein</fullName>
    </submittedName>
</protein>
<keyword evidence="1" id="KW-1133">Transmembrane helix</keyword>
<dbReference type="AlphaFoldDB" id="A0AAW3YWK2"/>